<reference evidence="1 2" key="1">
    <citation type="submission" date="2019-04" db="EMBL/GenBank/DDBJ databases">
        <authorList>
            <consortium name="DOE Joint Genome Institute"/>
            <person name="Mondo S."/>
            <person name="Kjaerbolling I."/>
            <person name="Vesth T."/>
            <person name="Frisvad J.C."/>
            <person name="Nybo J.L."/>
            <person name="Theobald S."/>
            <person name="Kildgaard S."/>
            <person name="Isbrandt T."/>
            <person name="Kuo A."/>
            <person name="Sato A."/>
            <person name="Lyhne E.K."/>
            <person name="Kogle M.E."/>
            <person name="Wiebenga A."/>
            <person name="Kun R.S."/>
            <person name="Lubbers R.J."/>
            <person name="Makela M.R."/>
            <person name="Barry K."/>
            <person name="Chovatia M."/>
            <person name="Clum A."/>
            <person name="Daum C."/>
            <person name="Haridas S."/>
            <person name="He G."/>
            <person name="LaButti K."/>
            <person name="Lipzen A."/>
            <person name="Riley R."/>
            <person name="Salamov A."/>
            <person name="Simmons B.A."/>
            <person name="Magnuson J.K."/>
            <person name="Henrissat B."/>
            <person name="Mortensen U.H."/>
            <person name="Larsen T.O."/>
            <person name="Devries R.P."/>
            <person name="Grigoriev I.V."/>
            <person name="Machida M."/>
            <person name="Baker S.E."/>
            <person name="Andersen M.R."/>
            <person name="Cantor M.N."/>
            <person name="Hua S.X."/>
        </authorList>
    </citation>
    <scope>NUCLEOTIDE SEQUENCE [LARGE SCALE GENOMIC DNA]</scope>
    <source>
        <strain evidence="1 2">CBS 119388</strain>
    </source>
</reference>
<accession>A0A5N7DLR9</accession>
<evidence type="ECO:0000313" key="1">
    <source>
        <dbReference type="EMBL" id="KAE8407401.1"/>
    </source>
</evidence>
<sequence length="88" mass="9148">MRFTTIALFALSALAVSAAECGYPNGNCYDNDCNGQLSNDKITCTSGPWKGCPCGYNCGSDVGPCDANECNGVAGRCTNKYLGCNCRG</sequence>
<evidence type="ECO:0000313" key="2">
    <source>
        <dbReference type="Proteomes" id="UP000325579"/>
    </source>
</evidence>
<protein>
    <submittedName>
        <fullName evidence="1">Uncharacterized protein</fullName>
    </submittedName>
</protein>
<dbReference type="EMBL" id="ML736748">
    <property type="protein sequence ID" value="KAE8407401.1"/>
    <property type="molecule type" value="Genomic_DNA"/>
</dbReference>
<dbReference type="OrthoDB" id="2956254at2759"/>
<gene>
    <name evidence="1" type="ORF">BDV37DRAFT_279934</name>
</gene>
<name>A0A5N7DLR9_9EURO</name>
<keyword evidence="2" id="KW-1185">Reference proteome</keyword>
<organism evidence="1 2">
    <name type="scientific">Aspergillus pseudonomiae</name>
    <dbReference type="NCBI Taxonomy" id="1506151"/>
    <lineage>
        <taxon>Eukaryota</taxon>
        <taxon>Fungi</taxon>
        <taxon>Dikarya</taxon>
        <taxon>Ascomycota</taxon>
        <taxon>Pezizomycotina</taxon>
        <taxon>Eurotiomycetes</taxon>
        <taxon>Eurotiomycetidae</taxon>
        <taxon>Eurotiales</taxon>
        <taxon>Aspergillaceae</taxon>
        <taxon>Aspergillus</taxon>
        <taxon>Aspergillus subgen. Circumdati</taxon>
    </lineage>
</organism>
<dbReference type="RefSeq" id="XP_031944720.1">
    <property type="nucleotide sequence ID" value="XM_032086443.1"/>
</dbReference>
<dbReference type="GeneID" id="43671134"/>
<proteinExistence type="predicted"/>
<dbReference type="AlphaFoldDB" id="A0A5N7DLR9"/>
<accession>A0A5N6IF77</accession>
<dbReference type="Proteomes" id="UP000325579">
    <property type="component" value="Unassembled WGS sequence"/>
</dbReference>